<dbReference type="EMBL" id="LQBM01000002">
    <property type="protein sequence ID" value="KUG59680.1"/>
    <property type="molecule type" value="Genomic_DNA"/>
</dbReference>
<proteinExistence type="predicted"/>
<comment type="caution">
    <text evidence="2">The sequence shown here is derived from an EMBL/GenBank/DDBJ whole genome shotgun (WGS) entry which is preliminary data.</text>
</comment>
<dbReference type="RefSeq" id="WP_058887914.1">
    <property type="nucleotide sequence ID" value="NZ_LQBM01000002.1"/>
</dbReference>
<keyword evidence="3" id="KW-1185">Reference proteome</keyword>
<name>A0A0W8IJ99_9MICC</name>
<keyword evidence="1" id="KW-1133">Transmembrane helix</keyword>
<keyword evidence="1" id="KW-0472">Membrane</keyword>
<dbReference type="OrthoDB" id="4966294at2"/>
<sequence length="67" mass="7433">MYAWLFRSLPGPLLVQILLALAILAGIVFLLMQFVFPWLSQYSPLNDSTLESMTAPAQGRAEGTPHE</sequence>
<protein>
    <submittedName>
        <fullName evidence="2">Uncharacterized protein</fullName>
    </submittedName>
</protein>
<evidence type="ECO:0000313" key="3">
    <source>
        <dbReference type="Proteomes" id="UP000054023"/>
    </source>
</evidence>
<reference evidence="3" key="1">
    <citation type="submission" date="2015-12" db="EMBL/GenBank/DDBJ databases">
        <authorList>
            <person name="Nair G.R."/>
            <person name="Kaur G."/>
            <person name="Mayilraj S."/>
        </authorList>
    </citation>
    <scope>NUCLEOTIDE SEQUENCE [LARGE SCALE GENOMIC DNA]</scope>
    <source>
        <strain evidence="3">CD08_7</strain>
    </source>
</reference>
<keyword evidence="1" id="KW-0812">Transmembrane</keyword>
<dbReference type="STRING" id="317018.AVL63_11270"/>
<gene>
    <name evidence="2" type="ORF">AVL63_11270</name>
</gene>
<dbReference type="AlphaFoldDB" id="A0A0W8IJ99"/>
<feature type="transmembrane region" description="Helical" evidence="1">
    <location>
        <begin position="12"/>
        <end position="36"/>
    </location>
</feature>
<organism evidence="2 3">
    <name type="scientific">Nesterenkonia jeotgali</name>
    <dbReference type="NCBI Taxonomy" id="317018"/>
    <lineage>
        <taxon>Bacteria</taxon>
        <taxon>Bacillati</taxon>
        <taxon>Actinomycetota</taxon>
        <taxon>Actinomycetes</taxon>
        <taxon>Micrococcales</taxon>
        <taxon>Micrococcaceae</taxon>
        <taxon>Nesterenkonia</taxon>
    </lineage>
</organism>
<accession>A0A0W8IJ99</accession>
<evidence type="ECO:0000313" key="2">
    <source>
        <dbReference type="EMBL" id="KUG59680.1"/>
    </source>
</evidence>
<dbReference type="Proteomes" id="UP000054023">
    <property type="component" value="Unassembled WGS sequence"/>
</dbReference>
<evidence type="ECO:0000256" key="1">
    <source>
        <dbReference type="SAM" id="Phobius"/>
    </source>
</evidence>